<proteinExistence type="predicted"/>
<dbReference type="GeneID" id="63754443"/>
<dbReference type="Proteomes" id="UP000184383">
    <property type="component" value="Unassembled WGS sequence"/>
</dbReference>
<dbReference type="AlphaFoldDB" id="A0A1L9RED3"/>
<dbReference type="VEuPathDB" id="FungiDB:ASPWEDRAFT_618226"/>
<keyword evidence="1" id="KW-1133">Transmembrane helix</keyword>
<dbReference type="RefSeq" id="XP_040686976.1">
    <property type="nucleotide sequence ID" value="XM_040838595.1"/>
</dbReference>
<reference evidence="3" key="1">
    <citation type="journal article" date="2017" name="Genome Biol.">
        <title>Comparative genomics reveals high biological diversity and specific adaptations in the industrially and medically important fungal genus Aspergillus.</title>
        <authorList>
            <person name="de Vries R.P."/>
            <person name="Riley R."/>
            <person name="Wiebenga A."/>
            <person name="Aguilar-Osorio G."/>
            <person name="Amillis S."/>
            <person name="Uchima C.A."/>
            <person name="Anderluh G."/>
            <person name="Asadollahi M."/>
            <person name="Askin M."/>
            <person name="Barry K."/>
            <person name="Battaglia E."/>
            <person name="Bayram O."/>
            <person name="Benocci T."/>
            <person name="Braus-Stromeyer S.A."/>
            <person name="Caldana C."/>
            <person name="Canovas D."/>
            <person name="Cerqueira G.C."/>
            <person name="Chen F."/>
            <person name="Chen W."/>
            <person name="Choi C."/>
            <person name="Clum A."/>
            <person name="Dos Santos R.A."/>
            <person name="Damasio A.R."/>
            <person name="Diallinas G."/>
            <person name="Emri T."/>
            <person name="Fekete E."/>
            <person name="Flipphi M."/>
            <person name="Freyberg S."/>
            <person name="Gallo A."/>
            <person name="Gournas C."/>
            <person name="Habgood R."/>
            <person name="Hainaut M."/>
            <person name="Harispe M.L."/>
            <person name="Henrissat B."/>
            <person name="Hilden K.S."/>
            <person name="Hope R."/>
            <person name="Hossain A."/>
            <person name="Karabika E."/>
            <person name="Karaffa L."/>
            <person name="Karanyi Z."/>
            <person name="Krasevec N."/>
            <person name="Kuo A."/>
            <person name="Kusch H."/>
            <person name="LaButti K."/>
            <person name="Lagendijk E.L."/>
            <person name="Lapidus A."/>
            <person name="Levasseur A."/>
            <person name="Lindquist E."/>
            <person name="Lipzen A."/>
            <person name="Logrieco A.F."/>
            <person name="MacCabe A."/>
            <person name="Maekelae M.R."/>
            <person name="Malavazi I."/>
            <person name="Melin P."/>
            <person name="Meyer V."/>
            <person name="Mielnichuk N."/>
            <person name="Miskei M."/>
            <person name="Molnar A.P."/>
            <person name="Mule G."/>
            <person name="Ngan C.Y."/>
            <person name="Orejas M."/>
            <person name="Orosz E."/>
            <person name="Ouedraogo J.P."/>
            <person name="Overkamp K.M."/>
            <person name="Park H.-S."/>
            <person name="Perrone G."/>
            <person name="Piumi F."/>
            <person name="Punt P.J."/>
            <person name="Ram A.F."/>
            <person name="Ramon A."/>
            <person name="Rauscher S."/>
            <person name="Record E."/>
            <person name="Riano-Pachon D.M."/>
            <person name="Robert V."/>
            <person name="Roehrig J."/>
            <person name="Ruller R."/>
            <person name="Salamov A."/>
            <person name="Salih N.S."/>
            <person name="Samson R.A."/>
            <person name="Sandor E."/>
            <person name="Sanguinetti M."/>
            <person name="Schuetze T."/>
            <person name="Sepcic K."/>
            <person name="Shelest E."/>
            <person name="Sherlock G."/>
            <person name="Sophianopoulou V."/>
            <person name="Squina F.M."/>
            <person name="Sun H."/>
            <person name="Susca A."/>
            <person name="Todd R.B."/>
            <person name="Tsang A."/>
            <person name="Unkles S.E."/>
            <person name="van de Wiele N."/>
            <person name="van Rossen-Uffink D."/>
            <person name="Oliveira J.V."/>
            <person name="Vesth T.C."/>
            <person name="Visser J."/>
            <person name="Yu J.-H."/>
            <person name="Zhou M."/>
            <person name="Andersen M.R."/>
            <person name="Archer D.B."/>
            <person name="Baker S.E."/>
            <person name="Benoit I."/>
            <person name="Brakhage A.A."/>
            <person name="Braus G.H."/>
            <person name="Fischer R."/>
            <person name="Frisvad J.C."/>
            <person name="Goldman G.H."/>
            <person name="Houbraken J."/>
            <person name="Oakley B."/>
            <person name="Pocsi I."/>
            <person name="Scazzocchio C."/>
            <person name="Seiboth B."/>
            <person name="vanKuyk P.A."/>
            <person name="Wortman J."/>
            <person name="Dyer P.S."/>
            <person name="Grigoriev I.V."/>
        </authorList>
    </citation>
    <scope>NUCLEOTIDE SEQUENCE [LARGE SCALE GENOMIC DNA]</scope>
    <source>
        <strain evidence="3">DTO 134E9</strain>
    </source>
</reference>
<sequence length="321" mass="36044">MPLSSPHFPNLRAVFFFPGLFFFSFLSSSIQLLAIHHGLLRSATILLQAALLQAPLHTVSHLTSVLHTASRPTTVHHLDLPDLLALLTTVLLQIVLPTSDPHPERPTSALHPALRTIVHHLVLPTIVLPPALPAESVPHQTLLLPFPKDGFHTGNLVSAELSSSKKQPAALSGSHPWTDRSSARATWALPHKLTATTVTDPLDLLATDTARRTEALRLALPSNTVDTVREDTRRRRADMIRRRKSRRKRATRRRCLLWERLVLRWVPRAVHSSLMKCMKVPRRTKKSGKNVITRNLPRSIPWKTGDLLKGSPLFRHCFEVF</sequence>
<evidence type="ECO:0000313" key="2">
    <source>
        <dbReference type="EMBL" id="OJJ33299.1"/>
    </source>
</evidence>
<name>A0A1L9RED3_ASPWE</name>
<accession>A0A1L9RED3</accession>
<keyword evidence="3" id="KW-1185">Reference proteome</keyword>
<gene>
    <name evidence="2" type="ORF">ASPWEDRAFT_618226</name>
</gene>
<feature type="transmembrane region" description="Helical" evidence="1">
    <location>
        <begin position="15"/>
        <end position="35"/>
    </location>
</feature>
<evidence type="ECO:0000256" key="1">
    <source>
        <dbReference type="SAM" id="Phobius"/>
    </source>
</evidence>
<dbReference type="EMBL" id="KV878214">
    <property type="protein sequence ID" value="OJJ33299.1"/>
    <property type="molecule type" value="Genomic_DNA"/>
</dbReference>
<protein>
    <submittedName>
        <fullName evidence="2">Uncharacterized protein</fullName>
    </submittedName>
</protein>
<organism evidence="2 3">
    <name type="scientific">Aspergillus wentii DTO 134E9</name>
    <dbReference type="NCBI Taxonomy" id="1073089"/>
    <lineage>
        <taxon>Eukaryota</taxon>
        <taxon>Fungi</taxon>
        <taxon>Dikarya</taxon>
        <taxon>Ascomycota</taxon>
        <taxon>Pezizomycotina</taxon>
        <taxon>Eurotiomycetes</taxon>
        <taxon>Eurotiomycetidae</taxon>
        <taxon>Eurotiales</taxon>
        <taxon>Aspergillaceae</taxon>
        <taxon>Aspergillus</taxon>
        <taxon>Aspergillus subgen. Cremei</taxon>
    </lineage>
</organism>
<keyword evidence="1" id="KW-0812">Transmembrane</keyword>
<keyword evidence="1" id="KW-0472">Membrane</keyword>
<evidence type="ECO:0000313" key="3">
    <source>
        <dbReference type="Proteomes" id="UP000184383"/>
    </source>
</evidence>